<evidence type="ECO:0000313" key="1">
    <source>
        <dbReference type="EMBL" id="KAL0017234.1"/>
    </source>
</evidence>
<proteinExistence type="predicted"/>
<dbReference type="Proteomes" id="UP001459277">
    <property type="component" value="Unassembled WGS sequence"/>
</dbReference>
<comment type="caution">
    <text evidence="1">The sequence shown here is derived from an EMBL/GenBank/DDBJ whole genome shotgun (WGS) entry which is preliminary data.</text>
</comment>
<accession>A0AAW2E4H4</accession>
<evidence type="ECO:0000313" key="2">
    <source>
        <dbReference type="Proteomes" id="UP001459277"/>
    </source>
</evidence>
<keyword evidence="2" id="KW-1185">Reference proteome</keyword>
<dbReference type="EMBL" id="JAZDWU010000001">
    <property type="protein sequence ID" value="KAL0017234.1"/>
    <property type="molecule type" value="Genomic_DNA"/>
</dbReference>
<protein>
    <submittedName>
        <fullName evidence="1">Uncharacterized protein</fullName>
    </submittedName>
</protein>
<reference evidence="1 2" key="1">
    <citation type="submission" date="2024-01" db="EMBL/GenBank/DDBJ databases">
        <title>A telomere-to-telomere, gap-free genome of sweet tea (Lithocarpus litseifolius).</title>
        <authorList>
            <person name="Zhou J."/>
        </authorList>
    </citation>
    <scope>NUCLEOTIDE SEQUENCE [LARGE SCALE GENOMIC DNA]</scope>
    <source>
        <strain evidence="1">Zhou-2022a</strain>
        <tissue evidence="1">Leaf</tissue>
    </source>
</reference>
<gene>
    <name evidence="1" type="ORF">SO802_004303</name>
</gene>
<name>A0AAW2E4H4_9ROSI</name>
<organism evidence="1 2">
    <name type="scientific">Lithocarpus litseifolius</name>
    <dbReference type="NCBI Taxonomy" id="425828"/>
    <lineage>
        <taxon>Eukaryota</taxon>
        <taxon>Viridiplantae</taxon>
        <taxon>Streptophyta</taxon>
        <taxon>Embryophyta</taxon>
        <taxon>Tracheophyta</taxon>
        <taxon>Spermatophyta</taxon>
        <taxon>Magnoliopsida</taxon>
        <taxon>eudicotyledons</taxon>
        <taxon>Gunneridae</taxon>
        <taxon>Pentapetalae</taxon>
        <taxon>rosids</taxon>
        <taxon>fabids</taxon>
        <taxon>Fagales</taxon>
        <taxon>Fagaceae</taxon>
        <taxon>Lithocarpus</taxon>
    </lineage>
</organism>
<sequence length="88" mass="9975">MPQVKLHVGNDFLEMPFMIAWSMWHNRNAARHGSPRQSANLVVQKARVLLDEFQTANQSISQSKEDVQEFWAAPIAPSYKGECGWGGF</sequence>
<dbReference type="AlphaFoldDB" id="A0AAW2E4H4"/>